<evidence type="ECO:0000313" key="5">
    <source>
        <dbReference type="Proteomes" id="UP000373149"/>
    </source>
</evidence>
<evidence type="ECO:0000313" key="4">
    <source>
        <dbReference type="EMBL" id="MPY51806.1"/>
    </source>
</evidence>
<dbReference type="NCBIfam" id="NF047832">
    <property type="entry name" value="caspase_w_EACC1"/>
    <property type="match status" value="1"/>
</dbReference>
<dbReference type="PANTHER" id="PTHR37957">
    <property type="entry name" value="BLR7070 PROTEIN"/>
    <property type="match status" value="1"/>
</dbReference>
<proteinExistence type="predicted"/>
<keyword evidence="4" id="KW-0418">Kinase</keyword>
<dbReference type="GO" id="GO:0004197">
    <property type="term" value="F:cysteine-type endopeptidase activity"/>
    <property type="evidence" value="ECO:0007669"/>
    <property type="project" value="InterPro"/>
</dbReference>
<dbReference type="EMBL" id="VMNX01000109">
    <property type="protein sequence ID" value="MPY51806.1"/>
    <property type="molecule type" value="Genomic_DNA"/>
</dbReference>
<dbReference type="Proteomes" id="UP000373149">
    <property type="component" value="Unassembled WGS sequence"/>
</dbReference>
<dbReference type="InterPro" id="IPR011600">
    <property type="entry name" value="Pept_C14_caspase"/>
</dbReference>
<accession>A0A5N8WYH6</accession>
<organism evidence="4 5">
    <name type="scientific">Streptomyces acidicola</name>
    <dbReference type="NCBI Taxonomy" id="2596892"/>
    <lineage>
        <taxon>Bacteria</taxon>
        <taxon>Bacillati</taxon>
        <taxon>Actinomycetota</taxon>
        <taxon>Actinomycetes</taxon>
        <taxon>Kitasatosporales</taxon>
        <taxon>Streptomycetaceae</taxon>
        <taxon>Streptomyces</taxon>
    </lineage>
</organism>
<dbReference type="RefSeq" id="WP_322620724.1">
    <property type="nucleotide sequence ID" value="NZ_VMNX01000109.1"/>
</dbReference>
<reference evidence="4 5" key="1">
    <citation type="submission" date="2019-09" db="EMBL/GenBank/DDBJ databases">
        <authorList>
            <person name="Duangmal K."/>
            <person name="Teo W.F.A."/>
            <person name="Lipun K."/>
        </authorList>
    </citation>
    <scope>NUCLEOTIDE SEQUENCE [LARGE SCALE GENOMIC DNA]</scope>
    <source>
        <strain evidence="4 5">K1PN6</strain>
    </source>
</reference>
<dbReference type="AlphaFoldDB" id="A0A5N8WYH6"/>
<evidence type="ECO:0000259" key="3">
    <source>
        <dbReference type="Pfam" id="PF13449"/>
    </source>
</evidence>
<dbReference type="Gene3D" id="3.40.50.1460">
    <property type="match status" value="1"/>
</dbReference>
<name>A0A5N8WYH6_9ACTN</name>
<gene>
    <name evidence="4" type="ORF">FPZ41_25850</name>
</gene>
<keyword evidence="5" id="KW-1185">Reference proteome</keyword>
<dbReference type="PANTHER" id="PTHR37957:SF1">
    <property type="entry name" value="PHYTASE-LIKE DOMAIN-CONTAINING PROTEIN"/>
    <property type="match status" value="1"/>
</dbReference>
<dbReference type="InterPro" id="IPR015943">
    <property type="entry name" value="WD40/YVTN_repeat-like_dom_sf"/>
</dbReference>
<evidence type="ECO:0000259" key="2">
    <source>
        <dbReference type="Pfam" id="PF00656"/>
    </source>
</evidence>
<keyword evidence="4" id="KW-0808">Transferase</keyword>
<dbReference type="Pfam" id="PF00656">
    <property type="entry name" value="Peptidase_C14"/>
    <property type="match status" value="1"/>
</dbReference>
<comment type="caution">
    <text evidence="4">The sequence shown here is derived from an EMBL/GenBank/DDBJ whole genome shotgun (WGS) entry which is preliminary data.</text>
</comment>
<feature type="domain" description="Peptidase C14 caspase" evidence="2">
    <location>
        <begin position="33"/>
        <end position="257"/>
    </location>
</feature>
<dbReference type="Pfam" id="PF13449">
    <property type="entry name" value="Phytase-like"/>
    <property type="match status" value="1"/>
</dbReference>
<feature type="domain" description="Phytase-like" evidence="3">
    <location>
        <begin position="367"/>
        <end position="664"/>
    </location>
</feature>
<protein>
    <submittedName>
        <fullName evidence="4">Protein kinase</fullName>
    </submittedName>
</protein>
<feature type="region of interest" description="Disordered" evidence="1">
    <location>
        <begin position="1"/>
        <end position="29"/>
    </location>
</feature>
<feature type="compositionally biased region" description="Low complexity" evidence="1">
    <location>
        <begin position="1"/>
        <end position="20"/>
    </location>
</feature>
<dbReference type="Gene3D" id="2.130.10.10">
    <property type="entry name" value="YVTN repeat-like/Quinoprotein amine dehydrogenase"/>
    <property type="match status" value="1"/>
</dbReference>
<sequence length="679" mass="72274">MTEPVVPAASSPDSADPTAARTPGAPQRLDPSRSVCLLIGVDAYSGSAHDGLEKLNSVKHNLAGLRKVFLDQDIGGFPEGRVITLPNPAEAPEIMDAVEEAGARAEDTLIVYYAGHGLLGTDQRLYLTLPKSRLGRPAGWVDTRHLRGAIEKSSARRVVLILDCCFSGKWIRDEGESYSAPDSAELALSTLTQLDAGTYALTSTAHNRLSHAPDPDKCSAFTGALVDVLSKGDTGGGEVLTLGEVFRLVRKKMSTLKLTEPQEARAQDENGLSGLGFVRNAAKRPVPEHTPTHAGVPALPPGRIRRRLLMALASGLAVGLGIGLAAPPAWDRLHPPAHREARGDCSSRAALLDHSDALDKQEVDNEGVEGLSGLAFDPDGHRTVYAIADNEPGRIFPIDIGTPEALGLRAQRATTLRKADGSELGRWFDGEAIAVEKGGRTALVASETGPAIRRFDLDNGLQKGPDLPLPKGFRVWPDGGAMAGRTIESLALTPSGKYLYVGLESPLAQDGDDRGKNLLRIQRYTGTPGGSYTLDNQYAYRTDEGLSLVELVAVDDNRLLALERQYSAGLGNAIRVKDVTLGPKAMDVTRKKSLYDTPADESLTSSLLFDLADCPAGSPGEVALKGTQANPLLGNVEGMALGDTLSDGPYRGRRSLLMVTDDNGNAQQITRFYSLAVQL</sequence>
<dbReference type="SUPFAM" id="SSF63825">
    <property type="entry name" value="YWTD domain"/>
    <property type="match status" value="1"/>
</dbReference>
<dbReference type="SUPFAM" id="SSF52129">
    <property type="entry name" value="Caspase-like"/>
    <property type="match status" value="1"/>
</dbReference>
<evidence type="ECO:0000256" key="1">
    <source>
        <dbReference type="SAM" id="MobiDB-lite"/>
    </source>
</evidence>
<dbReference type="GO" id="GO:0016301">
    <property type="term" value="F:kinase activity"/>
    <property type="evidence" value="ECO:0007669"/>
    <property type="project" value="UniProtKB-KW"/>
</dbReference>
<dbReference type="InterPro" id="IPR027372">
    <property type="entry name" value="Phytase-like_dom"/>
</dbReference>
<dbReference type="GO" id="GO:0006508">
    <property type="term" value="P:proteolysis"/>
    <property type="evidence" value="ECO:0007669"/>
    <property type="project" value="InterPro"/>
</dbReference>
<dbReference type="InterPro" id="IPR029030">
    <property type="entry name" value="Caspase-like_dom_sf"/>
</dbReference>